<name>A0A4U0QUW7_9RHOB</name>
<dbReference type="OrthoDB" id="9940544at2"/>
<sequence>MKTLLTAAALFGMTAIPALAATGMNERPELAKPDRMVQTVERRAGDLYETRDLARRGLSADDRVTVTALPRSGRAVDYSSSNGG</sequence>
<proteinExistence type="predicted"/>
<keyword evidence="1" id="KW-0732">Signal</keyword>
<feature type="signal peptide" evidence="1">
    <location>
        <begin position="1"/>
        <end position="20"/>
    </location>
</feature>
<evidence type="ECO:0008006" key="4">
    <source>
        <dbReference type="Google" id="ProtNLM"/>
    </source>
</evidence>
<evidence type="ECO:0000313" key="2">
    <source>
        <dbReference type="EMBL" id="TJZ85895.1"/>
    </source>
</evidence>
<dbReference type="AlphaFoldDB" id="A0A4U0QUW7"/>
<accession>A0A4U0QUW7</accession>
<evidence type="ECO:0000256" key="1">
    <source>
        <dbReference type="SAM" id="SignalP"/>
    </source>
</evidence>
<comment type="caution">
    <text evidence="2">The sequence shown here is derived from an EMBL/GenBank/DDBJ whole genome shotgun (WGS) entry which is preliminary data.</text>
</comment>
<dbReference type="EMBL" id="SUNH01000007">
    <property type="protein sequence ID" value="TJZ85895.1"/>
    <property type="molecule type" value="Genomic_DNA"/>
</dbReference>
<organism evidence="2 3">
    <name type="scientific">Paracoccus hibiscisoli</name>
    <dbReference type="NCBI Taxonomy" id="2023261"/>
    <lineage>
        <taxon>Bacteria</taxon>
        <taxon>Pseudomonadati</taxon>
        <taxon>Pseudomonadota</taxon>
        <taxon>Alphaproteobacteria</taxon>
        <taxon>Rhodobacterales</taxon>
        <taxon>Paracoccaceae</taxon>
        <taxon>Paracoccus</taxon>
    </lineage>
</organism>
<evidence type="ECO:0000313" key="3">
    <source>
        <dbReference type="Proteomes" id="UP000306223"/>
    </source>
</evidence>
<feature type="chain" id="PRO_5020584896" description="DUF1318 domain-containing protein" evidence="1">
    <location>
        <begin position="21"/>
        <end position="84"/>
    </location>
</feature>
<dbReference type="Proteomes" id="UP000306223">
    <property type="component" value="Unassembled WGS sequence"/>
</dbReference>
<reference evidence="2 3" key="1">
    <citation type="submission" date="2019-04" db="EMBL/GenBank/DDBJ databases">
        <authorList>
            <person name="Li J."/>
        </authorList>
    </citation>
    <scope>NUCLEOTIDE SEQUENCE [LARGE SCALE GENOMIC DNA]</scope>
    <source>
        <strain evidence="2 3">CCTCC AB2016182</strain>
    </source>
</reference>
<dbReference type="RefSeq" id="WP_136855820.1">
    <property type="nucleotide sequence ID" value="NZ_JBKBLO010000005.1"/>
</dbReference>
<gene>
    <name evidence="2" type="ORF">FA740_05730</name>
</gene>
<protein>
    <recommendedName>
        <fullName evidence="4">DUF1318 domain-containing protein</fullName>
    </recommendedName>
</protein>
<keyword evidence="3" id="KW-1185">Reference proteome</keyword>